<organism evidence="1 2">
    <name type="scientific">Candidatus Falkowbacteria bacterium RIFOXYD2_FULL_34_120</name>
    <dbReference type="NCBI Taxonomy" id="1798007"/>
    <lineage>
        <taxon>Bacteria</taxon>
        <taxon>Candidatus Falkowiibacteriota</taxon>
    </lineage>
</organism>
<name>A0A1F5TPZ6_9BACT</name>
<proteinExistence type="predicted"/>
<evidence type="ECO:0000313" key="2">
    <source>
        <dbReference type="Proteomes" id="UP000177579"/>
    </source>
</evidence>
<protein>
    <submittedName>
        <fullName evidence="1">Uncharacterized protein</fullName>
    </submittedName>
</protein>
<reference evidence="1 2" key="1">
    <citation type="journal article" date="2016" name="Nat. Commun.">
        <title>Thousands of microbial genomes shed light on interconnected biogeochemical processes in an aquifer system.</title>
        <authorList>
            <person name="Anantharaman K."/>
            <person name="Brown C.T."/>
            <person name="Hug L.A."/>
            <person name="Sharon I."/>
            <person name="Castelle C.J."/>
            <person name="Probst A.J."/>
            <person name="Thomas B.C."/>
            <person name="Singh A."/>
            <person name="Wilkins M.J."/>
            <person name="Karaoz U."/>
            <person name="Brodie E.L."/>
            <person name="Williams K.H."/>
            <person name="Hubbard S.S."/>
            <person name="Banfield J.F."/>
        </authorList>
    </citation>
    <scope>NUCLEOTIDE SEQUENCE [LARGE SCALE GENOMIC DNA]</scope>
</reference>
<dbReference type="Proteomes" id="UP000177579">
    <property type="component" value="Unassembled WGS sequence"/>
</dbReference>
<dbReference type="EMBL" id="MFGO01000016">
    <property type="protein sequence ID" value="OGF40990.1"/>
    <property type="molecule type" value="Genomic_DNA"/>
</dbReference>
<sequence>MSKMKLLEMFKEALSTFFNNERENILNGVSERNLCSRLALYLEKLLSKYELEGYYADSEYNRKQGGQVKTILNDKMTVITITCDVIVHSRGEKIEQDNLIAIEMKKSDRPQFEKNNDRERLMALTKDSYDGVWSYDGKTHPKHVCGYILGIYMELEQATKKCFFELYYKGDKKSEWVEDF</sequence>
<evidence type="ECO:0000313" key="1">
    <source>
        <dbReference type="EMBL" id="OGF40990.1"/>
    </source>
</evidence>
<comment type="caution">
    <text evidence="1">The sequence shown here is derived from an EMBL/GenBank/DDBJ whole genome shotgun (WGS) entry which is preliminary data.</text>
</comment>
<dbReference type="AlphaFoldDB" id="A0A1F5TPZ6"/>
<gene>
    <name evidence="1" type="ORF">A2531_03125</name>
</gene>
<accession>A0A1F5TPZ6</accession>